<dbReference type="AlphaFoldDB" id="A0A6C0I797"/>
<evidence type="ECO:0000256" key="1">
    <source>
        <dbReference type="SAM" id="Phobius"/>
    </source>
</evidence>
<keyword evidence="1" id="KW-1133">Transmembrane helix</keyword>
<keyword evidence="1" id="KW-0472">Membrane</keyword>
<sequence>MIGPLTRRFSLSIFISNGVFILGCIKLCGLINSFYDKDAPKSSPNIPRHPQQFTAHTASSLTSAGGLLSGFEETTGVD</sequence>
<dbReference type="EMBL" id="MN740117">
    <property type="protein sequence ID" value="QHT88460.1"/>
    <property type="molecule type" value="Genomic_DNA"/>
</dbReference>
<proteinExistence type="predicted"/>
<accession>A0A6C0I797</accession>
<name>A0A6C0I797_9ZZZZ</name>
<reference evidence="2" key="1">
    <citation type="journal article" date="2020" name="Nature">
        <title>Giant virus diversity and host interactions through global metagenomics.</title>
        <authorList>
            <person name="Schulz F."/>
            <person name="Roux S."/>
            <person name="Paez-Espino D."/>
            <person name="Jungbluth S."/>
            <person name="Walsh D.A."/>
            <person name="Denef V.J."/>
            <person name="McMahon K.D."/>
            <person name="Konstantinidis K.T."/>
            <person name="Eloe-Fadrosh E.A."/>
            <person name="Kyrpides N.C."/>
            <person name="Woyke T."/>
        </authorList>
    </citation>
    <scope>NUCLEOTIDE SEQUENCE</scope>
    <source>
        <strain evidence="2">GVMAG-M-3300023184-50</strain>
    </source>
</reference>
<keyword evidence="1" id="KW-0812">Transmembrane</keyword>
<feature type="transmembrane region" description="Helical" evidence="1">
    <location>
        <begin position="12"/>
        <end position="35"/>
    </location>
</feature>
<dbReference type="PROSITE" id="PS51257">
    <property type="entry name" value="PROKAR_LIPOPROTEIN"/>
    <property type="match status" value="1"/>
</dbReference>
<organism evidence="2">
    <name type="scientific">viral metagenome</name>
    <dbReference type="NCBI Taxonomy" id="1070528"/>
    <lineage>
        <taxon>unclassified sequences</taxon>
        <taxon>metagenomes</taxon>
        <taxon>organismal metagenomes</taxon>
    </lineage>
</organism>
<evidence type="ECO:0000313" key="2">
    <source>
        <dbReference type="EMBL" id="QHT88460.1"/>
    </source>
</evidence>
<protein>
    <submittedName>
        <fullName evidence="2">Uncharacterized protein</fullName>
    </submittedName>
</protein>